<protein>
    <submittedName>
        <fullName evidence="2">Activating transcription factor 7-interacting protein 1</fullName>
    </submittedName>
</protein>
<dbReference type="EMBL" id="JAPCWZ010000003">
    <property type="protein sequence ID" value="KAK8873940.1"/>
    <property type="molecule type" value="Genomic_DNA"/>
</dbReference>
<proteinExistence type="predicted"/>
<feature type="compositionally biased region" description="Basic and acidic residues" evidence="1">
    <location>
        <begin position="276"/>
        <end position="286"/>
    </location>
</feature>
<comment type="caution">
    <text evidence="2">The sequence shown here is derived from an EMBL/GenBank/DDBJ whole genome shotgun (WGS) entry which is preliminary data.</text>
</comment>
<evidence type="ECO:0000313" key="3">
    <source>
        <dbReference type="Proteomes" id="UP001390339"/>
    </source>
</evidence>
<feature type="compositionally biased region" description="Basic and acidic residues" evidence="1">
    <location>
        <begin position="125"/>
        <end position="134"/>
    </location>
</feature>
<accession>A0ABR2J9K3</accession>
<evidence type="ECO:0000256" key="1">
    <source>
        <dbReference type="SAM" id="MobiDB-lite"/>
    </source>
</evidence>
<name>A0ABR2J9K3_9PEZI</name>
<keyword evidence="3" id="KW-1185">Reference proteome</keyword>
<sequence>MLYQPRRRTPAPPPRACTCSVQNVRAHKLAGQVGLPALATSLRMADTTTNTANKVVAPMDKPIENGPPTPPETQPSLDTKLPEPGLPPIAKEPMATAQAPMIPAPIDTTEADLTSAPIASTDAAKSSDDAKNDAAKASVAESGLAAQPDKPDALEDTNATSDGASKEVPKPVSVQEVPDQELAASKPLGAGNVTQPADEKEETVPPLAKKADLPDAELTTGTVPKEDAQFTGPAQAVAETAKVEPQTGDKRKADSPAEHEETNGDASNANVDEKDDSPAKKQKTEDNEIAATNGENTGVNKRGRPKKEKKPPAPVGRTARKTRSQAAAEQ</sequence>
<organism evidence="2 3">
    <name type="scientific">Apiospora arundinis</name>
    <dbReference type="NCBI Taxonomy" id="335852"/>
    <lineage>
        <taxon>Eukaryota</taxon>
        <taxon>Fungi</taxon>
        <taxon>Dikarya</taxon>
        <taxon>Ascomycota</taxon>
        <taxon>Pezizomycotina</taxon>
        <taxon>Sordariomycetes</taxon>
        <taxon>Xylariomycetidae</taxon>
        <taxon>Amphisphaeriales</taxon>
        <taxon>Apiosporaceae</taxon>
        <taxon>Apiospora</taxon>
    </lineage>
</organism>
<dbReference type="Proteomes" id="UP001390339">
    <property type="component" value="Unassembled WGS sequence"/>
</dbReference>
<feature type="region of interest" description="Disordered" evidence="1">
    <location>
        <begin position="57"/>
        <end position="330"/>
    </location>
</feature>
<gene>
    <name evidence="2" type="ORF">PGQ11_004454</name>
</gene>
<reference evidence="2 3" key="1">
    <citation type="journal article" date="2024" name="IMA Fungus">
        <title>Apiospora arundinis, a panoply of carbohydrate-active enzymes and secondary metabolites.</title>
        <authorList>
            <person name="Sorensen T."/>
            <person name="Petersen C."/>
            <person name="Muurmann A.T."/>
            <person name="Christiansen J.V."/>
            <person name="Brundto M.L."/>
            <person name="Overgaard C.K."/>
            <person name="Boysen A.T."/>
            <person name="Wollenberg R.D."/>
            <person name="Larsen T.O."/>
            <person name="Sorensen J.L."/>
            <person name="Nielsen K.L."/>
            <person name="Sondergaard T.E."/>
        </authorList>
    </citation>
    <scope>NUCLEOTIDE SEQUENCE [LARGE SCALE GENOMIC DNA]</scope>
    <source>
        <strain evidence="2 3">AAU 773</strain>
    </source>
</reference>
<evidence type="ECO:0000313" key="2">
    <source>
        <dbReference type="EMBL" id="KAK8873940.1"/>
    </source>
</evidence>
<feature type="compositionally biased region" description="Basic and acidic residues" evidence="1">
    <location>
        <begin position="247"/>
        <end position="262"/>
    </location>
</feature>